<organism evidence="1">
    <name type="scientific">marine metagenome</name>
    <dbReference type="NCBI Taxonomy" id="408172"/>
    <lineage>
        <taxon>unclassified sequences</taxon>
        <taxon>metagenomes</taxon>
        <taxon>ecological metagenomes</taxon>
    </lineage>
</organism>
<reference evidence="1" key="1">
    <citation type="submission" date="2018-05" db="EMBL/GenBank/DDBJ databases">
        <authorList>
            <person name="Lanie J.A."/>
            <person name="Ng W.-L."/>
            <person name="Kazmierczak K.M."/>
            <person name="Andrzejewski T.M."/>
            <person name="Davidsen T.M."/>
            <person name="Wayne K.J."/>
            <person name="Tettelin H."/>
            <person name="Glass J.I."/>
            <person name="Rusch D."/>
            <person name="Podicherti R."/>
            <person name="Tsui H.-C.T."/>
            <person name="Winkler M.E."/>
        </authorList>
    </citation>
    <scope>NUCLEOTIDE SEQUENCE</scope>
</reference>
<name>A0A381Y689_9ZZZZ</name>
<accession>A0A381Y689</accession>
<gene>
    <name evidence="1" type="ORF">METZ01_LOCUS125006</name>
</gene>
<dbReference type="AlphaFoldDB" id="A0A381Y689"/>
<evidence type="ECO:0000313" key="1">
    <source>
        <dbReference type="EMBL" id="SVA72152.1"/>
    </source>
</evidence>
<sequence length="27" mass="3042">MFGNDYDKLKSSGIYLFQTQAEGQEDG</sequence>
<protein>
    <submittedName>
        <fullName evidence="1">Uncharacterized protein</fullName>
    </submittedName>
</protein>
<dbReference type="EMBL" id="UINC01017412">
    <property type="protein sequence ID" value="SVA72152.1"/>
    <property type="molecule type" value="Genomic_DNA"/>
</dbReference>
<proteinExistence type="predicted"/>